<organism evidence="7 8">
    <name type="scientific">Alkalihalobacterium chitinilyticum</name>
    <dbReference type="NCBI Taxonomy" id="2980103"/>
    <lineage>
        <taxon>Bacteria</taxon>
        <taxon>Bacillati</taxon>
        <taxon>Bacillota</taxon>
        <taxon>Bacilli</taxon>
        <taxon>Bacillales</taxon>
        <taxon>Bacillaceae</taxon>
        <taxon>Alkalihalobacterium</taxon>
    </lineage>
</organism>
<comment type="similarity">
    <text evidence="1">Belongs to the bacterial solute-binding protein 5 family.</text>
</comment>
<keyword evidence="2" id="KW-0813">Transport</keyword>
<accession>A0ABT5VLF7</accession>
<dbReference type="Proteomes" id="UP001148125">
    <property type="component" value="Unassembled WGS sequence"/>
</dbReference>
<dbReference type="PANTHER" id="PTHR30290">
    <property type="entry name" value="PERIPLASMIC BINDING COMPONENT OF ABC TRANSPORTER"/>
    <property type="match status" value="1"/>
</dbReference>
<evidence type="ECO:0000256" key="5">
    <source>
        <dbReference type="SAM" id="SignalP"/>
    </source>
</evidence>
<dbReference type="Gene3D" id="3.40.190.10">
    <property type="entry name" value="Periplasmic binding protein-like II"/>
    <property type="match status" value="1"/>
</dbReference>
<gene>
    <name evidence="7" type="ORF">N7Z68_23505</name>
</gene>
<feature type="signal peptide" evidence="5">
    <location>
        <begin position="1"/>
        <end position="22"/>
    </location>
</feature>
<reference evidence="7" key="1">
    <citation type="submission" date="2024-05" db="EMBL/GenBank/DDBJ databases">
        <title>Alkalihalobacillus sp. strain MEB203 novel alkaliphilic bacterium from Lonar Lake, India.</title>
        <authorList>
            <person name="Joshi A."/>
            <person name="Thite S."/>
            <person name="Mengade P."/>
        </authorList>
    </citation>
    <scope>NUCLEOTIDE SEQUENCE</scope>
    <source>
        <strain evidence="7">MEB 203</strain>
    </source>
</reference>
<dbReference type="RefSeq" id="WP_275120862.1">
    <property type="nucleotide sequence ID" value="NZ_JAOTPO010000030.1"/>
</dbReference>
<sequence>MKRKNSFFLACLVTLLSLVLFACNASESSTETEQSSENKDTELSTEEANNEEDHHLVYAIANDVDGLDPHRTVSASTFQVSNNIFDTLIGVTPDGELIPRLSTSWNFSEDGLEWTFTIKEGVTFHNGESLSASDVVYSFERLLSEESPRANDYANIEEVSKEDEQTVKFTLTNQDATFVSSLAMPWTAVVPEGAGEELKSTPIGSGPYQLEKWNPQQAVVLTRFDGYHGEKKPQIQKVTMEIIPETSTLLANLEAGQIDIGGIGGENVDQIERNANLEVFMSPQNNVQVLAMNNEREPLNDIRVRQAISLAINKEEVITCANWGFGEEIGSHMAPTSPYFIDLKNVLSNNVEEAKQLLEEAGYSDGFTVSLALPETFRIHVDAGQIIADQLKQIGIDAKIEMVEWGSWLENVYTNREYDMTIIAHTGRLDPDAMLARYQIESGENYFNYVNEEVDSAIKTAKTVQDEQERKSHYDFVQQTLATEVPAVYIQAPYTLMAVKSEVKGLEVFPIDIIELKNIYFEK</sequence>
<protein>
    <submittedName>
        <fullName evidence="7">ABC transporter substrate-binding protein</fullName>
    </submittedName>
</protein>
<dbReference type="EMBL" id="JAOTPO010000030">
    <property type="protein sequence ID" value="MDE5416272.1"/>
    <property type="molecule type" value="Genomic_DNA"/>
</dbReference>
<proteinExistence type="inferred from homology"/>
<evidence type="ECO:0000256" key="1">
    <source>
        <dbReference type="ARBA" id="ARBA00005695"/>
    </source>
</evidence>
<keyword evidence="8" id="KW-1185">Reference proteome</keyword>
<dbReference type="PROSITE" id="PS51257">
    <property type="entry name" value="PROKAR_LIPOPROTEIN"/>
    <property type="match status" value="1"/>
</dbReference>
<evidence type="ECO:0000256" key="2">
    <source>
        <dbReference type="ARBA" id="ARBA00022448"/>
    </source>
</evidence>
<dbReference type="Gene3D" id="3.90.76.10">
    <property type="entry name" value="Dipeptide-binding Protein, Domain 1"/>
    <property type="match status" value="1"/>
</dbReference>
<feature type="domain" description="Solute-binding protein family 5" evidence="6">
    <location>
        <begin position="96"/>
        <end position="439"/>
    </location>
</feature>
<dbReference type="PIRSF" id="PIRSF002741">
    <property type="entry name" value="MppA"/>
    <property type="match status" value="1"/>
</dbReference>
<dbReference type="Pfam" id="PF00496">
    <property type="entry name" value="SBP_bac_5"/>
    <property type="match status" value="1"/>
</dbReference>
<evidence type="ECO:0000256" key="3">
    <source>
        <dbReference type="ARBA" id="ARBA00022729"/>
    </source>
</evidence>
<comment type="caution">
    <text evidence="7">The sequence shown here is derived from an EMBL/GenBank/DDBJ whole genome shotgun (WGS) entry which is preliminary data.</text>
</comment>
<dbReference type="SUPFAM" id="SSF53850">
    <property type="entry name" value="Periplasmic binding protein-like II"/>
    <property type="match status" value="1"/>
</dbReference>
<dbReference type="InterPro" id="IPR030678">
    <property type="entry name" value="Peptide/Ni-bd"/>
</dbReference>
<dbReference type="InterPro" id="IPR039424">
    <property type="entry name" value="SBP_5"/>
</dbReference>
<dbReference type="Gene3D" id="3.10.105.10">
    <property type="entry name" value="Dipeptide-binding Protein, Domain 3"/>
    <property type="match status" value="1"/>
</dbReference>
<dbReference type="PANTHER" id="PTHR30290:SF9">
    <property type="entry name" value="OLIGOPEPTIDE-BINDING PROTEIN APPA"/>
    <property type="match status" value="1"/>
</dbReference>
<feature type="region of interest" description="Disordered" evidence="4">
    <location>
        <begin position="29"/>
        <end position="49"/>
    </location>
</feature>
<keyword evidence="3 5" id="KW-0732">Signal</keyword>
<dbReference type="InterPro" id="IPR000914">
    <property type="entry name" value="SBP_5_dom"/>
</dbReference>
<evidence type="ECO:0000256" key="4">
    <source>
        <dbReference type="SAM" id="MobiDB-lite"/>
    </source>
</evidence>
<name>A0ABT5VLF7_9BACI</name>
<evidence type="ECO:0000313" key="8">
    <source>
        <dbReference type="Proteomes" id="UP001148125"/>
    </source>
</evidence>
<feature type="chain" id="PRO_5047058147" evidence="5">
    <location>
        <begin position="23"/>
        <end position="523"/>
    </location>
</feature>
<evidence type="ECO:0000313" key="7">
    <source>
        <dbReference type="EMBL" id="MDE5416272.1"/>
    </source>
</evidence>
<evidence type="ECO:0000259" key="6">
    <source>
        <dbReference type="Pfam" id="PF00496"/>
    </source>
</evidence>